<protein>
    <recommendedName>
        <fullName evidence="4">Transposase</fullName>
    </recommendedName>
</protein>
<accession>A0ABT1HQA9</accession>
<evidence type="ECO:0000256" key="1">
    <source>
        <dbReference type="SAM" id="MobiDB-lite"/>
    </source>
</evidence>
<name>A0ABT1HQA9_STRSD</name>
<feature type="compositionally biased region" description="Gly residues" evidence="1">
    <location>
        <begin position="83"/>
        <end position="92"/>
    </location>
</feature>
<feature type="region of interest" description="Disordered" evidence="1">
    <location>
        <begin position="57"/>
        <end position="129"/>
    </location>
</feature>
<sequence length="129" mass="13786">MIELLPPASGAKGHPQVDETSHDQRDAAHGEDGCGVTYRHGTGPLAKQVRVVAEVINESDREVPASSTVRAHQHGDRTPSHTGKGGSCGGHGSQMNTPSAAPRDSQPAAYPRRTVVERRFDRARQSWCG</sequence>
<dbReference type="Proteomes" id="UP001205311">
    <property type="component" value="Unassembled WGS sequence"/>
</dbReference>
<gene>
    <name evidence="2" type="ORF">LX15_001385</name>
</gene>
<keyword evidence="3" id="KW-1185">Reference proteome</keyword>
<comment type="caution">
    <text evidence="2">The sequence shown here is derived from an EMBL/GenBank/DDBJ whole genome shotgun (WGS) entry which is preliminary data.</text>
</comment>
<evidence type="ECO:0000313" key="3">
    <source>
        <dbReference type="Proteomes" id="UP001205311"/>
    </source>
</evidence>
<feature type="region of interest" description="Disordered" evidence="1">
    <location>
        <begin position="1"/>
        <end position="44"/>
    </location>
</feature>
<feature type="compositionally biased region" description="Basic and acidic residues" evidence="1">
    <location>
        <begin position="114"/>
        <end position="129"/>
    </location>
</feature>
<evidence type="ECO:0000313" key="2">
    <source>
        <dbReference type="EMBL" id="MCP2257699.1"/>
    </source>
</evidence>
<dbReference type="EMBL" id="JAMTCP010000005">
    <property type="protein sequence ID" value="MCP2257699.1"/>
    <property type="molecule type" value="Genomic_DNA"/>
</dbReference>
<feature type="compositionally biased region" description="Basic and acidic residues" evidence="1">
    <location>
        <begin position="15"/>
        <end position="32"/>
    </location>
</feature>
<reference evidence="2 3" key="1">
    <citation type="submission" date="2022-06" db="EMBL/GenBank/DDBJ databases">
        <title>Genomic Encyclopedia of Archaeal and Bacterial Type Strains, Phase II (KMG-II): from individual species to whole genera.</title>
        <authorList>
            <person name="Goeker M."/>
        </authorList>
    </citation>
    <scope>NUCLEOTIDE SEQUENCE [LARGE SCALE GENOMIC DNA]</scope>
    <source>
        <strain evidence="2 3">DSM 40477</strain>
    </source>
</reference>
<proteinExistence type="predicted"/>
<evidence type="ECO:0008006" key="4">
    <source>
        <dbReference type="Google" id="ProtNLM"/>
    </source>
</evidence>
<organism evidence="2 3">
    <name type="scientific">Streptoalloteichus tenebrarius (strain ATCC 17920 / DSM 40477 / JCM 4838 / CBS 697.72 / NBRC 16177 / NCIMB 11028 / NRRL B-12390 / A12253. 1 / ISP 5477)</name>
    <name type="common">Streptomyces tenebrarius</name>
    <dbReference type="NCBI Taxonomy" id="1933"/>
    <lineage>
        <taxon>Bacteria</taxon>
        <taxon>Bacillati</taxon>
        <taxon>Actinomycetota</taxon>
        <taxon>Actinomycetes</taxon>
        <taxon>Pseudonocardiales</taxon>
        <taxon>Pseudonocardiaceae</taxon>
        <taxon>Streptoalloteichus</taxon>
    </lineage>
</organism>